<dbReference type="AlphaFoldDB" id="A0A0F9VDX5"/>
<comment type="caution">
    <text evidence="2">The sequence shown here is derived from an EMBL/GenBank/DDBJ whole genome shotgun (WGS) entry which is preliminary data.</text>
</comment>
<reference evidence="2" key="1">
    <citation type="journal article" date="2015" name="Nature">
        <title>Complex archaea that bridge the gap between prokaryotes and eukaryotes.</title>
        <authorList>
            <person name="Spang A."/>
            <person name="Saw J.H."/>
            <person name="Jorgensen S.L."/>
            <person name="Zaremba-Niedzwiedzka K."/>
            <person name="Martijn J."/>
            <person name="Lind A.E."/>
            <person name="van Eijk R."/>
            <person name="Schleper C."/>
            <person name="Guy L."/>
            <person name="Ettema T.J."/>
        </authorList>
    </citation>
    <scope>NUCLEOTIDE SEQUENCE</scope>
</reference>
<accession>A0A0F9VDX5</accession>
<proteinExistence type="predicted"/>
<protein>
    <recommendedName>
        <fullName evidence="1">DUF362 domain-containing protein</fullName>
    </recommendedName>
</protein>
<sequence>MRYEGKPIVSITRNEDIILAVKSCLDQLKIPDLTGKNVLLKPNVGREALPNSGINTNPEVVSAIFNYLKERYNAQYYIGDSPIINTDTKKAFEKYGYSELLKDESIHFIDLDDKPPIEKEIPQGKILKSIKLTGYWKDFDYIISIPVLKMHMHCGASLSFKNLKGLIYKRNKVALHHFQSPEIISHYNKNEKSIKIKELDVAIADFANLVYPDLAIIDASIAHEGMGPSSGNPVRLNTIIASTSSLAADIIALAISQPTWTLDDVPHLKLISESLFPSLKSFKDIKTIPQNIEEFIHPLKPSPESITIKYKNVILTDIDSCSACLSTIFKLLENNIGFISKHFTEKNPLRIAIGKGIKQSDLYSDMFLVGNCTSSLNKYKTGVFIKGCTPTESIIMQLIKENLKVN</sequence>
<dbReference type="Pfam" id="PF04015">
    <property type="entry name" value="DUF362"/>
    <property type="match status" value="1"/>
</dbReference>
<dbReference type="EMBL" id="LAZR01000571">
    <property type="protein sequence ID" value="KKN63998.1"/>
    <property type="molecule type" value="Genomic_DNA"/>
</dbReference>
<dbReference type="InterPro" id="IPR007160">
    <property type="entry name" value="DUF362"/>
</dbReference>
<evidence type="ECO:0000259" key="1">
    <source>
        <dbReference type="Pfam" id="PF04015"/>
    </source>
</evidence>
<gene>
    <name evidence="2" type="ORF">LCGC14_0496350</name>
</gene>
<name>A0A0F9VDX5_9ZZZZ</name>
<feature type="domain" description="DUF362" evidence="1">
    <location>
        <begin position="38"/>
        <end position="253"/>
    </location>
</feature>
<organism evidence="2">
    <name type="scientific">marine sediment metagenome</name>
    <dbReference type="NCBI Taxonomy" id="412755"/>
    <lineage>
        <taxon>unclassified sequences</taxon>
        <taxon>metagenomes</taxon>
        <taxon>ecological metagenomes</taxon>
    </lineage>
</organism>
<evidence type="ECO:0000313" key="2">
    <source>
        <dbReference type="EMBL" id="KKN63998.1"/>
    </source>
</evidence>